<dbReference type="EMBL" id="SNRW01001278">
    <property type="protein sequence ID" value="KAA6397034.1"/>
    <property type="molecule type" value="Genomic_DNA"/>
</dbReference>
<gene>
    <name evidence="1" type="ORF">EZS28_007438</name>
</gene>
<evidence type="ECO:0000313" key="1">
    <source>
        <dbReference type="EMBL" id="KAA6397034.1"/>
    </source>
</evidence>
<comment type="caution">
    <text evidence="1">The sequence shown here is derived from an EMBL/GenBank/DDBJ whole genome shotgun (WGS) entry which is preliminary data.</text>
</comment>
<reference evidence="1 2" key="1">
    <citation type="submission" date="2019-03" db="EMBL/GenBank/DDBJ databases">
        <title>Single cell metagenomics reveals metabolic interactions within the superorganism composed of flagellate Streblomastix strix and complex community of Bacteroidetes bacteria on its surface.</title>
        <authorList>
            <person name="Treitli S.C."/>
            <person name="Kolisko M."/>
            <person name="Husnik F."/>
            <person name="Keeling P."/>
            <person name="Hampl V."/>
        </authorList>
    </citation>
    <scope>NUCLEOTIDE SEQUENCE [LARGE SCALE GENOMIC DNA]</scope>
    <source>
        <strain evidence="1">ST1C</strain>
    </source>
</reference>
<protein>
    <submittedName>
        <fullName evidence="1">Uncharacterized protein</fullName>
    </submittedName>
</protein>
<proteinExistence type="predicted"/>
<dbReference type="PANTHER" id="PTHR46880:SF5">
    <property type="entry name" value="DUF4371 DOMAIN-CONTAINING PROTEIN"/>
    <property type="match status" value="1"/>
</dbReference>
<dbReference type="InterPro" id="IPR012337">
    <property type="entry name" value="RNaseH-like_sf"/>
</dbReference>
<dbReference type="AlphaFoldDB" id="A0A5J4WPU4"/>
<evidence type="ECO:0000313" key="2">
    <source>
        <dbReference type="Proteomes" id="UP000324800"/>
    </source>
</evidence>
<dbReference type="SUPFAM" id="SSF53098">
    <property type="entry name" value="Ribonuclease H-like"/>
    <property type="match status" value="1"/>
</dbReference>
<organism evidence="1 2">
    <name type="scientific">Streblomastix strix</name>
    <dbReference type="NCBI Taxonomy" id="222440"/>
    <lineage>
        <taxon>Eukaryota</taxon>
        <taxon>Metamonada</taxon>
        <taxon>Preaxostyla</taxon>
        <taxon>Oxymonadida</taxon>
        <taxon>Streblomastigidae</taxon>
        <taxon>Streblomastix</taxon>
    </lineage>
</organism>
<name>A0A5J4WPU4_9EUKA</name>
<accession>A0A5J4WPU4</accession>
<dbReference type="OrthoDB" id="6783358at2759"/>
<sequence>MILLKVKQGTDTHQEALRTVEQQVTSPLAIQAAQAKDSTIKCAADQIESVYFITRNEIVNDKCKQLQELIASITNYKQLTDFGHESYQATTDFIKCISDQVTTELQLKIKNLKFGVCIDESTDAATLNQFVTFIRYLDENVLPQTSFLDVRPLSSKGATAQNLFETFIYVSVDHGLNLDDLIGICVDGASAMIGCRNSMKSKLKDRYPFISIVHCCAHRLNLASLLDNQKFLVNFSIFNPKQAIIHKDDDEYGIHELDELFHVYHSQLKEISKESYLLEWREFKAQLTTIFAKYNTREVCQTVTKRGDHSYAGFPSFQFLSRACLTIPVDNCWPERGFSQMKRIKSKERNRIGSKILHYLMNIKLNGRAKMTKAKALQIAERQHAEKERRVSGQKQLQSQFAIQQTNQGLETLELVQLNIYETSEFVLE</sequence>
<dbReference type="Proteomes" id="UP000324800">
    <property type="component" value="Unassembled WGS sequence"/>
</dbReference>
<dbReference type="PANTHER" id="PTHR46880">
    <property type="entry name" value="RAS-ASSOCIATING DOMAIN-CONTAINING PROTEIN"/>
    <property type="match status" value="1"/>
</dbReference>